<dbReference type="RefSeq" id="WP_345098594.1">
    <property type="nucleotide sequence ID" value="NZ_BAABGS010000018.1"/>
</dbReference>
<keyword evidence="2" id="KW-1185">Reference proteome</keyword>
<gene>
    <name evidence="1" type="ORF">ACFSMZ_06760</name>
</gene>
<sequence length="236" mass="26462">MRYAIYFTPPRHHPLTATAERWLQRSAFDGPVASIHIPGFSETEVAQLTAEPRRYGFHATIKAPFRLAGGTSAEALDEELASFVSDQEPFGVRLKVGRHNGTLALVADGAQPPELDRLAGAVVERFDRFRAPLTPAEIARREPDRLTPSQRRNLDRWGYPYVFEDFRFHMTLTGKMPEEQLDAMQAALEEIFNPVLQQPVEIAALALFTQRSMDSPFFVERVHAFGAARQSGLASI</sequence>
<dbReference type="PIRSF" id="PIRSF033328">
    <property type="entry name" value="Phest_Mll4975"/>
    <property type="match status" value="1"/>
</dbReference>
<dbReference type="NCBIfam" id="TIGR03223">
    <property type="entry name" value="Phn_opern_protn"/>
    <property type="match status" value="1"/>
</dbReference>
<organism evidence="1 2">
    <name type="scientific">Chelativorans composti</name>
    <dbReference type="NCBI Taxonomy" id="768533"/>
    <lineage>
        <taxon>Bacteria</taxon>
        <taxon>Pseudomonadati</taxon>
        <taxon>Pseudomonadota</taxon>
        <taxon>Alphaproteobacteria</taxon>
        <taxon>Hyphomicrobiales</taxon>
        <taxon>Phyllobacteriaceae</taxon>
        <taxon>Chelativorans</taxon>
    </lineage>
</organism>
<dbReference type="Pfam" id="PF06299">
    <property type="entry name" value="DUF1045"/>
    <property type="match status" value="1"/>
</dbReference>
<evidence type="ECO:0000313" key="2">
    <source>
        <dbReference type="Proteomes" id="UP001597373"/>
    </source>
</evidence>
<proteinExistence type="predicted"/>
<comment type="caution">
    <text evidence="1">The sequence shown here is derived from an EMBL/GenBank/DDBJ whole genome shotgun (WGS) entry which is preliminary data.</text>
</comment>
<evidence type="ECO:0000313" key="1">
    <source>
        <dbReference type="EMBL" id="MFD2259462.1"/>
    </source>
</evidence>
<dbReference type="Gene3D" id="3.90.1140.10">
    <property type="entry name" value="Cyclic phosphodiesterase"/>
    <property type="match status" value="1"/>
</dbReference>
<dbReference type="InterPro" id="IPR009389">
    <property type="entry name" value="DUF1045"/>
</dbReference>
<protein>
    <submittedName>
        <fullName evidence="1">DUF1045 domain-containing protein</fullName>
    </submittedName>
</protein>
<dbReference type="EMBL" id="JBHUIR010000020">
    <property type="protein sequence ID" value="MFD2259462.1"/>
    <property type="molecule type" value="Genomic_DNA"/>
</dbReference>
<reference evidence="2" key="1">
    <citation type="journal article" date="2019" name="Int. J. Syst. Evol. Microbiol.">
        <title>The Global Catalogue of Microorganisms (GCM) 10K type strain sequencing project: providing services to taxonomists for standard genome sequencing and annotation.</title>
        <authorList>
            <consortium name="The Broad Institute Genomics Platform"/>
            <consortium name="The Broad Institute Genome Sequencing Center for Infectious Disease"/>
            <person name="Wu L."/>
            <person name="Ma J."/>
        </authorList>
    </citation>
    <scope>NUCLEOTIDE SEQUENCE [LARGE SCALE GENOMIC DNA]</scope>
    <source>
        <strain evidence="2">KCTC 23707</strain>
    </source>
</reference>
<name>A0ABW5DEB8_9HYPH</name>
<accession>A0ABW5DEB8</accession>
<dbReference type="Proteomes" id="UP001597373">
    <property type="component" value="Unassembled WGS sequence"/>
</dbReference>